<evidence type="ECO:0000313" key="2">
    <source>
        <dbReference type="EMBL" id="MDQ0361755.1"/>
    </source>
</evidence>
<dbReference type="PANTHER" id="PTHR33164:SF43">
    <property type="entry name" value="HTH-TYPE TRANSCRIPTIONAL REPRESSOR YETL"/>
    <property type="match status" value="1"/>
</dbReference>
<feature type="domain" description="HTH marR-type" evidence="1">
    <location>
        <begin position="1"/>
        <end position="136"/>
    </location>
</feature>
<comment type="caution">
    <text evidence="2">The sequence shown here is derived from an EMBL/GenBank/DDBJ whole genome shotgun (WGS) entry which is preliminary data.</text>
</comment>
<dbReference type="InterPro" id="IPR039422">
    <property type="entry name" value="MarR/SlyA-like"/>
</dbReference>
<evidence type="ECO:0000259" key="1">
    <source>
        <dbReference type="PROSITE" id="PS50995"/>
    </source>
</evidence>
<dbReference type="SMART" id="SM00347">
    <property type="entry name" value="HTH_MARR"/>
    <property type="match status" value="1"/>
</dbReference>
<sequence length="145" mass="16787">MDRNLVEECEQLTIETQELGMMIMRPFYERHKINYLKLSVLREVSQSNSITLNTLSQKLGKAAANLSVVISEMEKDNLVQRVRSVNDRRVTFIQPKDKGKKISDLSYEHIAKAFSDIFGEGEIFEELIDVLERYKEKLQTAVDSM</sequence>
<dbReference type="GO" id="GO:0003677">
    <property type="term" value="F:DNA binding"/>
    <property type="evidence" value="ECO:0007669"/>
    <property type="project" value="UniProtKB-KW"/>
</dbReference>
<organism evidence="2 3">
    <name type="scientific">Breznakia pachnodae</name>
    <dbReference type="NCBI Taxonomy" id="265178"/>
    <lineage>
        <taxon>Bacteria</taxon>
        <taxon>Bacillati</taxon>
        <taxon>Bacillota</taxon>
        <taxon>Erysipelotrichia</taxon>
        <taxon>Erysipelotrichales</taxon>
        <taxon>Erysipelotrichaceae</taxon>
        <taxon>Breznakia</taxon>
    </lineage>
</organism>
<evidence type="ECO:0000313" key="3">
    <source>
        <dbReference type="Proteomes" id="UP001230220"/>
    </source>
</evidence>
<dbReference type="Pfam" id="PF01047">
    <property type="entry name" value="MarR"/>
    <property type="match status" value="1"/>
</dbReference>
<dbReference type="InterPro" id="IPR036390">
    <property type="entry name" value="WH_DNA-bd_sf"/>
</dbReference>
<gene>
    <name evidence="2" type="ORF">J2S15_002505</name>
</gene>
<accession>A0ABU0E4L4</accession>
<dbReference type="RefSeq" id="WP_307408760.1">
    <property type="nucleotide sequence ID" value="NZ_JAUSUR010000004.1"/>
</dbReference>
<dbReference type="InterPro" id="IPR036388">
    <property type="entry name" value="WH-like_DNA-bd_sf"/>
</dbReference>
<dbReference type="PANTHER" id="PTHR33164">
    <property type="entry name" value="TRANSCRIPTIONAL REGULATOR, MARR FAMILY"/>
    <property type="match status" value="1"/>
</dbReference>
<dbReference type="InterPro" id="IPR000835">
    <property type="entry name" value="HTH_MarR-typ"/>
</dbReference>
<protein>
    <submittedName>
        <fullName evidence="2">DNA-binding MarR family transcriptional regulator</fullName>
    </submittedName>
</protein>
<dbReference type="PROSITE" id="PS50995">
    <property type="entry name" value="HTH_MARR_2"/>
    <property type="match status" value="1"/>
</dbReference>
<reference evidence="2 3" key="1">
    <citation type="submission" date="2023-07" db="EMBL/GenBank/DDBJ databases">
        <title>Genomic Encyclopedia of Type Strains, Phase IV (KMG-IV): sequencing the most valuable type-strain genomes for metagenomic binning, comparative biology and taxonomic classification.</title>
        <authorList>
            <person name="Goeker M."/>
        </authorList>
    </citation>
    <scope>NUCLEOTIDE SEQUENCE [LARGE SCALE GENOMIC DNA]</scope>
    <source>
        <strain evidence="2 3">DSM 16784</strain>
    </source>
</reference>
<dbReference type="Gene3D" id="1.10.10.10">
    <property type="entry name" value="Winged helix-like DNA-binding domain superfamily/Winged helix DNA-binding domain"/>
    <property type="match status" value="1"/>
</dbReference>
<name>A0ABU0E4L4_9FIRM</name>
<dbReference type="SUPFAM" id="SSF46785">
    <property type="entry name" value="Winged helix' DNA-binding domain"/>
    <property type="match status" value="1"/>
</dbReference>
<proteinExistence type="predicted"/>
<keyword evidence="2" id="KW-0238">DNA-binding</keyword>
<dbReference type="Proteomes" id="UP001230220">
    <property type="component" value="Unassembled WGS sequence"/>
</dbReference>
<dbReference type="EMBL" id="JAUSUR010000004">
    <property type="protein sequence ID" value="MDQ0361755.1"/>
    <property type="molecule type" value="Genomic_DNA"/>
</dbReference>
<keyword evidence="3" id="KW-1185">Reference proteome</keyword>